<keyword evidence="1" id="KW-0732">Signal</keyword>
<keyword evidence="3" id="KW-1185">Reference proteome</keyword>
<name>A0A1L9TCM3_9EURO</name>
<dbReference type="EMBL" id="KV878589">
    <property type="protein sequence ID" value="OJJ57172.1"/>
    <property type="molecule type" value="Genomic_DNA"/>
</dbReference>
<dbReference type="RefSeq" id="XP_040700978.1">
    <property type="nucleotide sequence ID" value="XM_040840369.1"/>
</dbReference>
<dbReference type="STRING" id="1036612.A0A1L9TCM3"/>
<sequence>MALCVWTAVHLNIPLVHSFWPSLSEGLRLMFLAIVLPEFILTSAWEGRRRASALFTELQPWTGFLRSYMNLVTEPKTGQHTVTTTGMRACHEALTVTLHSLPRHPIQAAQSIRYIPNQRPSRQRSRCPIMVVRARGLCIMAGFAIATSYTDESNQQRTLRRTLLPQEISFLAGTRHLPIIDVQEIAERSKADVFAKSAVVGQCIETTAPEVTSDANAYCGPCRLRNDHLRGLDAKAVQLVQYIVVRGESMGYIGALFNFRDISRKRYEEDDMVYWKQRLTESSREASGFRPPPVHPILRSGSQDITIRVWGGWRTDVGHKPSVSKAVHALFGVLYGGFHLLAWASFISSAVDC</sequence>
<dbReference type="GeneID" id="63756442"/>
<evidence type="ECO:0000313" key="2">
    <source>
        <dbReference type="EMBL" id="OJJ57172.1"/>
    </source>
</evidence>
<accession>A0A1L9TCM3</accession>
<proteinExistence type="predicted"/>
<dbReference type="Proteomes" id="UP000184356">
    <property type="component" value="Unassembled WGS sequence"/>
</dbReference>
<gene>
    <name evidence="2" type="ORF">ASPSYDRAFT_1181302</name>
</gene>
<evidence type="ECO:0000256" key="1">
    <source>
        <dbReference type="SAM" id="SignalP"/>
    </source>
</evidence>
<feature type="signal peptide" evidence="1">
    <location>
        <begin position="1"/>
        <end position="18"/>
    </location>
</feature>
<organism evidence="2 3">
    <name type="scientific">Aspergillus sydowii CBS 593.65</name>
    <dbReference type="NCBI Taxonomy" id="1036612"/>
    <lineage>
        <taxon>Eukaryota</taxon>
        <taxon>Fungi</taxon>
        <taxon>Dikarya</taxon>
        <taxon>Ascomycota</taxon>
        <taxon>Pezizomycotina</taxon>
        <taxon>Eurotiomycetes</taxon>
        <taxon>Eurotiomycetidae</taxon>
        <taxon>Eurotiales</taxon>
        <taxon>Aspergillaceae</taxon>
        <taxon>Aspergillus</taxon>
        <taxon>Aspergillus subgen. Nidulantes</taxon>
    </lineage>
</organism>
<reference evidence="3" key="1">
    <citation type="journal article" date="2017" name="Genome Biol.">
        <title>Comparative genomics reveals high biological diversity and specific adaptations in the industrially and medically important fungal genus Aspergillus.</title>
        <authorList>
            <person name="de Vries R.P."/>
            <person name="Riley R."/>
            <person name="Wiebenga A."/>
            <person name="Aguilar-Osorio G."/>
            <person name="Amillis S."/>
            <person name="Uchima C.A."/>
            <person name="Anderluh G."/>
            <person name="Asadollahi M."/>
            <person name="Askin M."/>
            <person name="Barry K."/>
            <person name="Battaglia E."/>
            <person name="Bayram O."/>
            <person name="Benocci T."/>
            <person name="Braus-Stromeyer S.A."/>
            <person name="Caldana C."/>
            <person name="Canovas D."/>
            <person name="Cerqueira G.C."/>
            <person name="Chen F."/>
            <person name="Chen W."/>
            <person name="Choi C."/>
            <person name="Clum A."/>
            <person name="Dos Santos R.A."/>
            <person name="Damasio A.R."/>
            <person name="Diallinas G."/>
            <person name="Emri T."/>
            <person name="Fekete E."/>
            <person name="Flipphi M."/>
            <person name="Freyberg S."/>
            <person name="Gallo A."/>
            <person name="Gournas C."/>
            <person name="Habgood R."/>
            <person name="Hainaut M."/>
            <person name="Harispe M.L."/>
            <person name="Henrissat B."/>
            <person name="Hilden K.S."/>
            <person name="Hope R."/>
            <person name="Hossain A."/>
            <person name="Karabika E."/>
            <person name="Karaffa L."/>
            <person name="Karanyi Z."/>
            <person name="Krasevec N."/>
            <person name="Kuo A."/>
            <person name="Kusch H."/>
            <person name="LaButti K."/>
            <person name="Lagendijk E.L."/>
            <person name="Lapidus A."/>
            <person name="Levasseur A."/>
            <person name="Lindquist E."/>
            <person name="Lipzen A."/>
            <person name="Logrieco A.F."/>
            <person name="MacCabe A."/>
            <person name="Maekelae M.R."/>
            <person name="Malavazi I."/>
            <person name="Melin P."/>
            <person name="Meyer V."/>
            <person name="Mielnichuk N."/>
            <person name="Miskei M."/>
            <person name="Molnar A.P."/>
            <person name="Mule G."/>
            <person name="Ngan C.Y."/>
            <person name="Orejas M."/>
            <person name="Orosz E."/>
            <person name="Ouedraogo J.P."/>
            <person name="Overkamp K.M."/>
            <person name="Park H.-S."/>
            <person name="Perrone G."/>
            <person name="Piumi F."/>
            <person name="Punt P.J."/>
            <person name="Ram A.F."/>
            <person name="Ramon A."/>
            <person name="Rauscher S."/>
            <person name="Record E."/>
            <person name="Riano-Pachon D.M."/>
            <person name="Robert V."/>
            <person name="Roehrig J."/>
            <person name="Ruller R."/>
            <person name="Salamov A."/>
            <person name="Salih N.S."/>
            <person name="Samson R.A."/>
            <person name="Sandor E."/>
            <person name="Sanguinetti M."/>
            <person name="Schuetze T."/>
            <person name="Sepcic K."/>
            <person name="Shelest E."/>
            <person name="Sherlock G."/>
            <person name="Sophianopoulou V."/>
            <person name="Squina F.M."/>
            <person name="Sun H."/>
            <person name="Susca A."/>
            <person name="Todd R.B."/>
            <person name="Tsang A."/>
            <person name="Unkles S.E."/>
            <person name="van de Wiele N."/>
            <person name="van Rossen-Uffink D."/>
            <person name="Oliveira J.V."/>
            <person name="Vesth T.C."/>
            <person name="Visser J."/>
            <person name="Yu J.-H."/>
            <person name="Zhou M."/>
            <person name="Andersen M.R."/>
            <person name="Archer D.B."/>
            <person name="Baker S.E."/>
            <person name="Benoit I."/>
            <person name="Brakhage A.A."/>
            <person name="Braus G.H."/>
            <person name="Fischer R."/>
            <person name="Frisvad J.C."/>
            <person name="Goldman G.H."/>
            <person name="Houbraken J."/>
            <person name="Oakley B."/>
            <person name="Pocsi I."/>
            <person name="Scazzocchio C."/>
            <person name="Seiboth B."/>
            <person name="vanKuyk P.A."/>
            <person name="Wortman J."/>
            <person name="Dyer P.S."/>
            <person name="Grigoriev I.V."/>
        </authorList>
    </citation>
    <scope>NUCLEOTIDE SEQUENCE [LARGE SCALE GENOMIC DNA]</scope>
    <source>
        <strain evidence="3">CBS 593.65</strain>
    </source>
</reference>
<dbReference type="PANTHER" id="PTHR35043">
    <property type="entry name" value="TRANSCRIPTION FACTOR DOMAIN-CONTAINING PROTEIN"/>
    <property type="match status" value="1"/>
</dbReference>
<evidence type="ECO:0000313" key="3">
    <source>
        <dbReference type="Proteomes" id="UP000184356"/>
    </source>
</evidence>
<protein>
    <submittedName>
        <fullName evidence="2">Uncharacterized protein</fullName>
    </submittedName>
</protein>
<feature type="chain" id="PRO_5013154737" evidence="1">
    <location>
        <begin position="19"/>
        <end position="353"/>
    </location>
</feature>
<dbReference type="VEuPathDB" id="FungiDB:ASPSYDRAFT_1181302"/>
<dbReference type="PANTHER" id="PTHR35043:SF7">
    <property type="entry name" value="TRANSCRIPTION FACTOR DOMAIN-CONTAINING PROTEIN"/>
    <property type="match status" value="1"/>
</dbReference>
<dbReference type="OrthoDB" id="3061561at2759"/>
<dbReference type="AlphaFoldDB" id="A0A1L9TCM3"/>